<dbReference type="EMBL" id="QTJU01000007">
    <property type="protein sequence ID" value="RFM26815.1"/>
    <property type="molecule type" value="Genomic_DNA"/>
</dbReference>
<dbReference type="GO" id="GO:0000156">
    <property type="term" value="F:phosphorelay response regulator activity"/>
    <property type="evidence" value="ECO:0007669"/>
    <property type="project" value="InterPro"/>
</dbReference>
<protein>
    <submittedName>
        <fullName evidence="5">DNA-binding response regulator</fullName>
    </submittedName>
</protein>
<sequence>MNRLRAIVIDDEQNNLDNLSQLLATYCPGVEVVATAQHATAGIAAILQYRPDLLFLDIQMPGKNGFELLKELPQYDFEVIFVTAYDQYAIQAVRFAAVDYLLKPVNINELQAAVARATVNRSTKQQNRHLENLLQLLQQQNAQHRIALATLKETRFVPVCDIVHCESSNNYTVFQLAGGERLTVSKPIYEYEELLKNYRFIRCHQSHLVNLGYVKSWVKDNGGYLLLENGHEIPVSRNKKELVALALGNNGMPV</sequence>
<dbReference type="Pfam" id="PF04397">
    <property type="entry name" value="LytTR"/>
    <property type="match status" value="1"/>
</dbReference>
<dbReference type="SMART" id="SM00850">
    <property type="entry name" value="LytTR"/>
    <property type="match status" value="1"/>
</dbReference>
<name>A0A3E1NFR5_9BACT</name>
<dbReference type="OrthoDB" id="1646880at2"/>
<evidence type="ECO:0000313" key="5">
    <source>
        <dbReference type="EMBL" id="RFM26815.1"/>
    </source>
</evidence>
<dbReference type="PROSITE" id="PS50110">
    <property type="entry name" value="RESPONSE_REGULATORY"/>
    <property type="match status" value="1"/>
</dbReference>
<evidence type="ECO:0000256" key="1">
    <source>
        <dbReference type="PROSITE-ProRule" id="PRU00169"/>
    </source>
</evidence>
<dbReference type="InterPro" id="IPR007492">
    <property type="entry name" value="LytTR_DNA-bd_dom"/>
</dbReference>
<dbReference type="Proteomes" id="UP000261284">
    <property type="component" value="Unassembled WGS sequence"/>
</dbReference>
<keyword evidence="5" id="KW-0238">DNA-binding</keyword>
<dbReference type="InterPro" id="IPR046947">
    <property type="entry name" value="LytR-like"/>
</dbReference>
<keyword evidence="1" id="KW-0597">Phosphoprotein</keyword>
<feature type="coiled-coil region" evidence="2">
    <location>
        <begin position="120"/>
        <end position="154"/>
    </location>
</feature>
<dbReference type="InterPro" id="IPR001789">
    <property type="entry name" value="Sig_transdc_resp-reg_receiver"/>
</dbReference>
<keyword evidence="6" id="KW-1185">Reference proteome</keyword>
<evidence type="ECO:0000259" key="4">
    <source>
        <dbReference type="PROSITE" id="PS50930"/>
    </source>
</evidence>
<accession>A0A3E1NFR5</accession>
<proteinExistence type="predicted"/>
<feature type="domain" description="Response regulatory" evidence="3">
    <location>
        <begin position="5"/>
        <end position="118"/>
    </location>
</feature>
<dbReference type="RefSeq" id="WP_116848599.1">
    <property type="nucleotide sequence ID" value="NZ_QTJU01000007.1"/>
</dbReference>
<feature type="modified residue" description="4-aspartylphosphate" evidence="1">
    <location>
        <position position="57"/>
    </location>
</feature>
<gene>
    <name evidence="5" type="ORF">DXN05_17660</name>
</gene>
<dbReference type="SUPFAM" id="SSF52172">
    <property type="entry name" value="CheY-like"/>
    <property type="match status" value="1"/>
</dbReference>
<dbReference type="InterPro" id="IPR011006">
    <property type="entry name" value="CheY-like_superfamily"/>
</dbReference>
<reference evidence="5 6" key="1">
    <citation type="submission" date="2018-08" db="EMBL/GenBank/DDBJ databases">
        <title>Chitinophagaceae sp. K23C18032701, a novel bacterium isolated from forest soil.</title>
        <authorList>
            <person name="Wang C."/>
        </authorList>
    </citation>
    <scope>NUCLEOTIDE SEQUENCE [LARGE SCALE GENOMIC DNA]</scope>
    <source>
        <strain evidence="5 6">K23C18032701</strain>
    </source>
</reference>
<dbReference type="PANTHER" id="PTHR37299">
    <property type="entry name" value="TRANSCRIPTIONAL REGULATOR-RELATED"/>
    <property type="match status" value="1"/>
</dbReference>
<dbReference type="AlphaFoldDB" id="A0A3E1NFR5"/>
<feature type="domain" description="HTH LytTR-type" evidence="4">
    <location>
        <begin position="146"/>
        <end position="249"/>
    </location>
</feature>
<keyword evidence="2" id="KW-0175">Coiled coil</keyword>
<dbReference type="SMART" id="SM00448">
    <property type="entry name" value="REC"/>
    <property type="match status" value="1"/>
</dbReference>
<evidence type="ECO:0000259" key="3">
    <source>
        <dbReference type="PROSITE" id="PS50110"/>
    </source>
</evidence>
<dbReference type="Pfam" id="PF00072">
    <property type="entry name" value="Response_reg"/>
    <property type="match status" value="1"/>
</dbReference>
<evidence type="ECO:0000256" key="2">
    <source>
        <dbReference type="SAM" id="Coils"/>
    </source>
</evidence>
<dbReference type="Gene3D" id="3.40.50.2300">
    <property type="match status" value="1"/>
</dbReference>
<evidence type="ECO:0000313" key="6">
    <source>
        <dbReference type="Proteomes" id="UP000261284"/>
    </source>
</evidence>
<organism evidence="5 6">
    <name type="scientific">Deminuibacter soli</name>
    <dbReference type="NCBI Taxonomy" id="2291815"/>
    <lineage>
        <taxon>Bacteria</taxon>
        <taxon>Pseudomonadati</taxon>
        <taxon>Bacteroidota</taxon>
        <taxon>Chitinophagia</taxon>
        <taxon>Chitinophagales</taxon>
        <taxon>Chitinophagaceae</taxon>
        <taxon>Deminuibacter</taxon>
    </lineage>
</organism>
<dbReference type="GO" id="GO:0003677">
    <property type="term" value="F:DNA binding"/>
    <property type="evidence" value="ECO:0007669"/>
    <property type="project" value="UniProtKB-KW"/>
</dbReference>
<comment type="caution">
    <text evidence="5">The sequence shown here is derived from an EMBL/GenBank/DDBJ whole genome shotgun (WGS) entry which is preliminary data.</text>
</comment>
<dbReference type="PANTHER" id="PTHR37299:SF1">
    <property type="entry name" value="STAGE 0 SPORULATION PROTEIN A HOMOLOG"/>
    <property type="match status" value="1"/>
</dbReference>
<dbReference type="PROSITE" id="PS50930">
    <property type="entry name" value="HTH_LYTTR"/>
    <property type="match status" value="1"/>
</dbReference>
<dbReference type="Gene3D" id="2.40.50.1020">
    <property type="entry name" value="LytTr DNA-binding domain"/>
    <property type="match status" value="1"/>
</dbReference>